<keyword evidence="3" id="KW-1185">Reference proteome</keyword>
<evidence type="ECO:0000313" key="2">
    <source>
        <dbReference type="EMBL" id="PTR14101.1"/>
    </source>
</evidence>
<name>A0A2T5JVC4_9RHOB</name>
<dbReference type="Proteomes" id="UP000244060">
    <property type="component" value="Unassembled WGS sequence"/>
</dbReference>
<comment type="caution">
    <text evidence="2">The sequence shown here is derived from an EMBL/GenBank/DDBJ whole genome shotgun (WGS) entry which is preliminary data.</text>
</comment>
<dbReference type="AlphaFoldDB" id="A0A2T5JVC4"/>
<feature type="region of interest" description="Disordered" evidence="1">
    <location>
        <begin position="76"/>
        <end position="95"/>
    </location>
</feature>
<evidence type="ECO:0000256" key="1">
    <source>
        <dbReference type="SAM" id="MobiDB-lite"/>
    </source>
</evidence>
<proteinExistence type="predicted"/>
<accession>A0A2T5JVC4</accession>
<dbReference type="EMBL" id="QAOT01000018">
    <property type="protein sequence ID" value="PTR14101.1"/>
    <property type="molecule type" value="Genomic_DNA"/>
</dbReference>
<evidence type="ECO:0000313" key="3">
    <source>
        <dbReference type="Proteomes" id="UP000244060"/>
    </source>
</evidence>
<sequence>MRRAKIAGFRAESYEILQAMATKTSGLSPWIQAVPARRYGELVETFRGLAFDEAGLAEAGFAGHRLIVAHDPLRAAEQPRNAAPTSPNWRSWPSA</sequence>
<feature type="compositionally biased region" description="Polar residues" evidence="1">
    <location>
        <begin position="83"/>
        <end position="95"/>
    </location>
</feature>
<protein>
    <submittedName>
        <fullName evidence="2">Uncharacterized protein</fullName>
    </submittedName>
</protein>
<gene>
    <name evidence="2" type="ORF">C8J28_11896</name>
</gene>
<organism evidence="2 3">
    <name type="scientific">Cereibacter azotoformans</name>
    <dbReference type="NCBI Taxonomy" id="43057"/>
    <lineage>
        <taxon>Bacteria</taxon>
        <taxon>Pseudomonadati</taxon>
        <taxon>Pseudomonadota</taxon>
        <taxon>Alphaproteobacteria</taxon>
        <taxon>Rhodobacterales</taxon>
        <taxon>Paracoccaceae</taxon>
        <taxon>Cereibacter</taxon>
    </lineage>
</organism>
<reference evidence="2 3" key="1">
    <citation type="submission" date="2018-04" db="EMBL/GenBank/DDBJ databases">
        <title>Genomic Encyclopedia of Type Strains, Phase III (KMG-III): the genomes of soil and plant-associated and newly described type strains.</title>
        <authorList>
            <person name="Whitman W."/>
        </authorList>
    </citation>
    <scope>NUCLEOTIDE SEQUENCE [LARGE SCALE GENOMIC DNA]</scope>
    <source>
        <strain evidence="2 3">KA25</strain>
    </source>
</reference>